<protein>
    <submittedName>
        <fullName evidence="1">Glycosyltransferase family 2 protein</fullName>
        <ecNumber evidence="1">2.4.-.-</ecNumber>
    </submittedName>
</protein>
<dbReference type="PANTHER" id="PTHR43179:SF7">
    <property type="entry name" value="RHAMNOSYLTRANSFERASE WBBL"/>
    <property type="match status" value="1"/>
</dbReference>
<evidence type="ECO:0000313" key="1">
    <source>
        <dbReference type="EMBL" id="XBM50222.1"/>
    </source>
</evidence>
<gene>
    <name evidence="1" type="ORF">AAME72_12190</name>
</gene>
<dbReference type="InterPro" id="IPR029044">
    <property type="entry name" value="Nucleotide-diphossugar_trans"/>
</dbReference>
<dbReference type="CDD" id="cd04186">
    <property type="entry name" value="GT_2_like_c"/>
    <property type="match status" value="1"/>
</dbReference>
<dbReference type="Gene3D" id="3.90.550.10">
    <property type="entry name" value="Spore Coat Polysaccharide Biosynthesis Protein SpsA, Chain A"/>
    <property type="match status" value="1"/>
</dbReference>
<dbReference type="AlphaFoldDB" id="A0AAU7GGZ0"/>
<reference evidence="1" key="1">
    <citation type="submission" date="2024-05" db="EMBL/GenBank/DDBJ databases">
        <title>The Natural Products Discovery Center: Release of the First 8490 Sequenced Strains for Exploring Actinobacteria Biosynthetic Diversity.</title>
        <authorList>
            <person name="Kalkreuter E."/>
            <person name="Kautsar S.A."/>
            <person name="Yang D."/>
            <person name="Bader C.D."/>
            <person name="Teijaro C.N."/>
            <person name="Fluegel L."/>
            <person name="Davis C.M."/>
            <person name="Simpson J.R."/>
            <person name="Lauterbach L."/>
            <person name="Steele A.D."/>
            <person name="Gui C."/>
            <person name="Meng S."/>
            <person name="Li G."/>
            <person name="Viehrig K."/>
            <person name="Ye F."/>
            <person name="Su P."/>
            <person name="Kiefer A.F."/>
            <person name="Nichols A."/>
            <person name="Cepeda A.J."/>
            <person name="Yan W."/>
            <person name="Fan B."/>
            <person name="Jiang Y."/>
            <person name="Adhikari A."/>
            <person name="Zheng C.-J."/>
            <person name="Schuster L."/>
            <person name="Cowan T.M."/>
            <person name="Smanski M.J."/>
            <person name="Chevrette M.G."/>
            <person name="de Carvalho L.P.S."/>
            <person name="Shen B."/>
        </authorList>
    </citation>
    <scope>NUCLEOTIDE SEQUENCE</scope>
    <source>
        <strain evidence="1">NPDC080035</strain>
    </source>
</reference>
<dbReference type="Pfam" id="PF13641">
    <property type="entry name" value="Glyco_tranf_2_3"/>
    <property type="match status" value="1"/>
</dbReference>
<keyword evidence="1" id="KW-0328">Glycosyltransferase</keyword>
<sequence>MGHKTLQHTTRIERIMTEPARDARPRAAVVTVSYGSEGVLPGFLSGLAEDIAAGVDVVVADNAPAPDSPVETIVRAAGARYVPLDANHGYGGAINRAIATLPVEIDWVLISNPDVVLAPGVVDTLIRTGAEAPDIGSVGPAVLTAEGEVYPSARDVPSIRSGVGHALFANLWPDNPWTRRYKRSTESGGRRDAGWLSGSCVLVRRSAFEAVGGFDEEFFMYFEDVDLGYRLGLAGYRNVYQPDVSVVHSGAHSTRTNQAAMVAAHHESARRFLHKKYSGVLLAPVRLTLGVGLAARSWVAQRKADS</sequence>
<dbReference type="SUPFAM" id="SSF53448">
    <property type="entry name" value="Nucleotide-diphospho-sugar transferases"/>
    <property type="match status" value="1"/>
</dbReference>
<name>A0AAU7GGZ0_9MICO</name>
<dbReference type="GO" id="GO:0016757">
    <property type="term" value="F:glycosyltransferase activity"/>
    <property type="evidence" value="ECO:0007669"/>
    <property type="project" value="UniProtKB-KW"/>
</dbReference>
<accession>A0AAU7GGZ0</accession>
<dbReference type="EMBL" id="CP157390">
    <property type="protein sequence ID" value="XBM50222.1"/>
    <property type="molecule type" value="Genomic_DNA"/>
</dbReference>
<dbReference type="RefSeq" id="WP_348790129.1">
    <property type="nucleotide sequence ID" value="NZ_CP157390.1"/>
</dbReference>
<proteinExistence type="predicted"/>
<dbReference type="PANTHER" id="PTHR43179">
    <property type="entry name" value="RHAMNOSYLTRANSFERASE WBBL"/>
    <property type="match status" value="1"/>
</dbReference>
<keyword evidence="1" id="KW-0808">Transferase</keyword>
<organism evidence="1">
    <name type="scientific">Leifsonia sp. NPDC080035</name>
    <dbReference type="NCBI Taxonomy" id="3143936"/>
    <lineage>
        <taxon>Bacteria</taxon>
        <taxon>Bacillati</taxon>
        <taxon>Actinomycetota</taxon>
        <taxon>Actinomycetes</taxon>
        <taxon>Micrococcales</taxon>
        <taxon>Microbacteriaceae</taxon>
        <taxon>Leifsonia</taxon>
    </lineage>
</organism>
<dbReference type="EC" id="2.4.-.-" evidence="1"/>